<keyword evidence="2" id="KW-1185">Reference proteome</keyword>
<sequence>MKKAALTLLFVLLSNTIYCQERLEIKRIGFSIGIPKKWLSQNNTEVLNNLNNYDFTDKQINNLLISDGSSVSLATYVKYDPKTYPGIIPTIKIRTRENKTTSLEDFLKQVQNSNIEAQKSLDDFRFIENPRIVELSKQKVVKFSVQFVLKNNNKPHIINSTSYYIPKDGYYISINFIEEYGKENNSELFEALIEGISLTNN</sequence>
<comment type="caution">
    <text evidence="1">The sequence shown here is derived from an EMBL/GenBank/DDBJ whole genome shotgun (WGS) entry which is preliminary data.</text>
</comment>
<organism evidence="1 2">
    <name type="scientific">Flavobacterium hydrocarbonoxydans</name>
    <dbReference type="NCBI Taxonomy" id="2683249"/>
    <lineage>
        <taxon>Bacteria</taxon>
        <taxon>Pseudomonadati</taxon>
        <taxon>Bacteroidota</taxon>
        <taxon>Flavobacteriia</taxon>
        <taxon>Flavobacteriales</taxon>
        <taxon>Flavobacteriaceae</taxon>
        <taxon>Flavobacterium</taxon>
    </lineage>
</organism>
<name>A0A6I4NQA7_9FLAO</name>
<dbReference type="Proteomes" id="UP000471501">
    <property type="component" value="Unassembled WGS sequence"/>
</dbReference>
<dbReference type="RefSeq" id="WP_160376496.1">
    <property type="nucleotide sequence ID" value="NZ_WSTB01000015.1"/>
</dbReference>
<accession>A0A6I4NQA7</accession>
<gene>
    <name evidence="1" type="ORF">GON26_19775</name>
</gene>
<proteinExistence type="predicted"/>
<protein>
    <submittedName>
        <fullName evidence="1">Uncharacterized protein</fullName>
    </submittedName>
</protein>
<evidence type="ECO:0000313" key="2">
    <source>
        <dbReference type="Proteomes" id="UP000471501"/>
    </source>
</evidence>
<reference evidence="1 2" key="1">
    <citation type="submission" date="2019-12" db="EMBL/GenBank/DDBJ databases">
        <authorList>
            <person name="Kim Y.S."/>
        </authorList>
    </citation>
    <scope>NUCLEOTIDE SEQUENCE [LARGE SCALE GENOMIC DNA]</scope>
    <source>
        <strain evidence="1 2">GA093</strain>
    </source>
</reference>
<evidence type="ECO:0000313" key="1">
    <source>
        <dbReference type="EMBL" id="MWB96608.1"/>
    </source>
</evidence>
<dbReference type="EMBL" id="WSTB01000015">
    <property type="protein sequence ID" value="MWB96608.1"/>
    <property type="molecule type" value="Genomic_DNA"/>
</dbReference>
<dbReference type="AlphaFoldDB" id="A0A6I4NQA7"/>